<protein>
    <submittedName>
        <fullName evidence="6">TDP-N-acetylfucosamine:lipid II N-acetylfucosaminyltransferase</fullName>
        <ecNumber evidence="6">2.4.1.325</ecNumber>
    </submittedName>
</protein>
<dbReference type="GO" id="GO:0009246">
    <property type="term" value="P:enterobacterial common antigen biosynthetic process"/>
    <property type="evidence" value="ECO:0007669"/>
    <property type="project" value="InterPro"/>
</dbReference>
<sequence>MKKVLHLVRDEKFFDSAYRVFEEAFPDKNEFIILGKNHKLFYIKTAKVRFIRPTIFFLFRSYFFKKYNGIIIHGIHSEFIKLLITKVPSNIKVVWIGWGFDYFRFWDLKDYKPITQKLVGDPVRTILIKKRNIFLKELEIPVPDEKFLSRVDYFSPVLDVEFHIFKKFFPNLKFEFLDWNYLTLEDDIIKGFEEKFVNGNNLLFGNSALPLNNHLDGIDLIINFNLDYDQILCPLSYGDKTNRKETIIKGNKIFGNNFIPITDFLDYNEYVNNLISCKYFFVNSLRQVAMGNIVLMLYLGSKVILDKSNPVYEFFITRGVQVFSIEEANTGQLPSIDLENTRSKLKEIWGRTAILEKTKSLLEAISK</sequence>
<dbReference type="Proteomes" id="UP001142175">
    <property type="component" value="Unassembled WGS sequence"/>
</dbReference>
<keyword evidence="5" id="KW-0472">Membrane</keyword>
<proteinExistence type="predicted"/>
<keyword evidence="4 6" id="KW-0808">Transferase</keyword>
<dbReference type="EMBL" id="JANSUY010000003">
    <property type="protein sequence ID" value="MCR9014847.1"/>
    <property type="molecule type" value="Genomic_DNA"/>
</dbReference>
<evidence type="ECO:0000256" key="3">
    <source>
        <dbReference type="ARBA" id="ARBA00022676"/>
    </source>
</evidence>
<dbReference type="InterPro" id="IPR009993">
    <property type="entry name" value="WecF"/>
</dbReference>
<name>A0A9X2P7B4_9BACT</name>
<evidence type="ECO:0000313" key="6">
    <source>
        <dbReference type="EMBL" id="MCR9014847.1"/>
    </source>
</evidence>
<evidence type="ECO:0000256" key="5">
    <source>
        <dbReference type="ARBA" id="ARBA00023136"/>
    </source>
</evidence>
<keyword evidence="3 6" id="KW-0328">Glycosyltransferase</keyword>
<evidence type="ECO:0000256" key="2">
    <source>
        <dbReference type="ARBA" id="ARBA00022519"/>
    </source>
</evidence>
<reference evidence="6" key="1">
    <citation type="submission" date="2022-08" db="EMBL/GenBank/DDBJ databases">
        <authorList>
            <person name="Zhang D."/>
        </authorList>
    </citation>
    <scope>NUCLEOTIDE SEQUENCE</scope>
    <source>
        <strain evidence="6">XJ19-11</strain>
    </source>
</reference>
<evidence type="ECO:0000256" key="1">
    <source>
        <dbReference type="ARBA" id="ARBA00022475"/>
    </source>
</evidence>
<keyword evidence="7" id="KW-1185">Reference proteome</keyword>
<keyword evidence="2" id="KW-0997">Cell inner membrane</keyword>
<dbReference type="GO" id="GO:0008417">
    <property type="term" value="F:fucosyltransferase activity"/>
    <property type="evidence" value="ECO:0007669"/>
    <property type="project" value="InterPro"/>
</dbReference>
<dbReference type="RefSeq" id="WP_258422725.1">
    <property type="nucleotide sequence ID" value="NZ_JANSUY010000003.1"/>
</dbReference>
<dbReference type="GO" id="GO:0102031">
    <property type="term" value="F:4-acetamido-4,6-dideoxy-D-galactose transferase activity"/>
    <property type="evidence" value="ECO:0007669"/>
    <property type="project" value="UniProtKB-EC"/>
</dbReference>
<organism evidence="6 7">
    <name type="scientific">Aquiflexum gelatinilyticum</name>
    <dbReference type="NCBI Taxonomy" id="2961943"/>
    <lineage>
        <taxon>Bacteria</taxon>
        <taxon>Pseudomonadati</taxon>
        <taxon>Bacteroidota</taxon>
        <taxon>Cytophagia</taxon>
        <taxon>Cytophagales</taxon>
        <taxon>Cyclobacteriaceae</taxon>
        <taxon>Aquiflexum</taxon>
    </lineage>
</organism>
<gene>
    <name evidence="6" type="ORF">NU887_07335</name>
</gene>
<keyword evidence="1" id="KW-1003">Cell membrane</keyword>
<dbReference type="Pfam" id="PF07429">
    <property type="entry name" value="Glyco_transf_56"/>
    <property type="match status" value="1"/>
</dbReference>
<evidence type="ECO:0000256" key="4">
    <source>
        <dbReference type="ARBA" id="ARBA00022679"/>
    </source>
</evidence>
<evidence type="ECO:0000313" key="7">
    <source>
        <dbReference type="Proteomes" id="UP001142175"/>
    </source>
</evidence>
<dbReference type="EC" id="2.4.1.325" evidence="6"/>
<accession>A0A9X2P7B4</accession>
<comment type="caution">
    <text evidence="6">The sequence shown here is derived from an EMBL/GenBank/DDBJ whole genome shotgun (WGS) entry which is preliminary data.</text>
</comment>
<dbReference type="AlphaFoldDB" id="A0A9X2P7B4"/>